<feature type="region of interest" description="Disordered" evidence="1">
    <location>
        <begin position="182"/>
        <end position="205"/>
    </location>
</feature>
<dbReference type="GeneID" id="104941213"/>
<dbReference type="InterPro" id="IPR013106">
    <property type="entry name" value="Ig_V-set"/>
</dbReference>
<keyword evidence="4" id="KW-1185">Reference proteome</keyword>
<feature type="domain" description="Ig-like" evidence="3">
    <location>
        <begin position="1"/>
        <end position="96"/>
    </location>
</feature>
<dbReference type="Proteomes" id="UP000504611">
    <property type="component" value="Unplaced"/>
</dbReference>
<evidence type="ECO:0000259" key="3">
    <source>
        <dbReference type="PROSITE" id="PS50835"/>
    </source>
</evidence>
<evidence type="ECO:0000313" key="5">
    <source>
        <dbReference type="RefSeq" id="XP_010764582.1"/>
    </source>
</evidence>
<feature type="domain" description="Ig-like" evidence="3">
    <location>
        <begin position="106"/>
        <end position="196"/>
    </location>
</feature>
<evidence type="ECO:0000313" key="4">
    <source>
        <dbReference type="Proteomes" id="UP000504611"/>
    </source>
</evidence>
<dbReference type="InterPro" id="IPR007110">
    <property type="entry name" value="Ig-like_dom"/>
</dbReference>
<dbReference type="PANTHER" id="PTHR11422">
    <property type="entry name" value="T-CELL SURFACE GLYCOPROTEIN CD4"/>
    <property type="match status" value="1"/>
</dbReference>
<dbReference type="InterPro" id="IPR036179">
    <property type="entry name" value="Ig-like_dom_sf"/>
</dbReference>
<reference evidence="5" key="1">
    <citation type="submission" date="2025-08" db="UniProtKB">
        <authorList>
            <consortium name="RefSeq"/>
        </authorList>
    </citation>
    <scope>IDENTIFICATION</scope>
    <source>
        <tissue evidence="5">Muscle</tissue>
    </source>
</reference>
<keyword evidence="2" id="KW-0812">Transmembrane</keyword>
<dbReference type="InterPro" id="IPR013783">
    <property type="entry name" value="Ig-like_fold"/>
</dbReference>
<organism evidence="4 5">
    <name type="scientific">Notothenia coriiceps</name>
    <name type="common">black rockcod</name>
    <dbReference type="NCBI Taxonomy" id="8208"/>
    <lineage>
        <taxon>Eukaryota</taxon>
        <taxon>Metazoa</taxon>
        <taxon>Chordata</taxon>
        <taxon>Craniata</taxon>
        <taxon>Vertebrata</taxon>
        <taxon>Euteleostomi</taxon>
        <taxon>Actinopterygii</taxon>
        <taxon>Neopterygii</taxon>
        <taxon>Teleostei</taxon>
        <taxon>Neoteleostei</taxon>
        <taxon>Acanthomorphata</taxon>
        <taxon>Eupercaria</taxon>
        <taxon>Perciformes</taxon>
        <taxon>Notothenioidei</taxon>
        <taxon>Nototheniidae</taxon>
        <taxon>Notothenia</taxon>
    </lineage>
</organism>
<dbReference type="Gene3D" id="2.60.40.10">
    <property type="entry name" value="Immunoglobulins"/>
    <property type="match status" value="1"/>
</dbReference>
<name>A0A6I9MJC1_9TELE</name>
<dbReference type="RefSeq" id="XP_010764582.1">
    <property type="nucleotide sequence ID" value="XM_010766280.1"/>
</dbReference>
<dbReference type="PROSITE" id="PS50835">
    <property type="entry name" value="IG_LIKE"/>
    <property type="match status" value="2"/>
</dbReference>
<feature type="compositionally biased region" description="Low complexity" evidence="1">
    <location>
        <begin position="194"/>
        <end position="205"/>
    </location>
</feature>
<protein>
    <recommendedName>
        <fullName evidence="3">Ig-like domain-containing protein</fullName>
    </recommendedName>
</protein>
<keyword evidence="2" id="KW-1133">Transmembrane helix</keyword>
<keyword evidence="2" id="KW-0472">Membrane</keyword>
<dbReference type="OrthoDB" id="8444542at2759"/>
<evidence type="ECO:0000256" key="1">
    <source>
        <dbReference type="SAM" id="MobiDB-lite"/>
    </source>
</evidence>
<dbReference type="SUPFAM" id="SSF48726">
    <property type="entry name" value="Immunoglobulin"/>
    <property type="match status" value="2"/>
</dbReference>
<accession>A0A6I9MJC1</accession>
<dbReference type="Pfam" id="PF07686">
    <property type="entry name" value="V-set"/>
    <property type="match status" value="1"/>
</dbReference>
<dbReference type="AlphaFoldDB" id="A0A6I9MJC1"/>
<feature type="transmembrane region" description="Helical" evidence="2">
    <location>
        <begin position="214"/>
        <end position="237"/>
    </location>
</feature>
<evidence type="ECO:0000256" key="2">
    <source>
        <dbReference type="SAM" id="Phobius"/>
    </source>
</evidence>
<gene>
    <name evidence="5" type="primary">LOC104941213</name>
</gene>
<sequence>MGCVGTHEATLPCNKVTHDQDECNSTTWLFSDSGSAVELVKGGQIGNHAKSDRLRVTEKCSLVIKKVTEEDAGYYTCRQFNKAGQQQGSDFQVDLSVVTMTEHQVNDEVTLRCTVTTRGGCRLSVKWLLHGEDVEKENKDIRTSQSSCSAFATFPTSHYSYTQRSTFFTCAVKYGGNVQTFSPQSSDGDKQAATTSTTTTTTTNTSGRINNPEWWLYTVLALVLVALLITIVAFITWRKMKGKEARESDSVVST</sequence>
<proteinExistence type="predicted"/>
<dbReference type="KEGG" id="ncc:104941213"/>